<reference evidence="1 2" key="1">
    <citation type="journal article" date="2012" name="PLoS Pathog.">
        <title>Diverse lifestyles and strategies of plant pathogenesis encoded in the genomes of eighteen Dothideomycetes fungi.</title>
        <authorList>
            <person name="Ohm R.A."/>
            <person name="Feau N."/>
            <person name="Henrissat B."/>
            <person name="Schoch C.L."/>
            <person name="Horwitz B.A."/>
            <person name="Barry K.W."/>
            <person name="Condon B.J."/>
            <person name="Copeland A.C."/>
            <person name="Dhillon B."/>
            <person name="Glaser F."/>
            <person name="Hesse C.N."/>
            <person name="Kosti I."/>
            <person name="LaButti K."/>
            <person name="Lindquist E.A."/>
            <person name="Lucas S."/>
            <person name="Salamov A.A."/>
            <person name="Bradshaw R.E."/>
            <person name="Ciuffetti L."/>
            <person name="Hamelin R.C."/>
            <person name="Kema G.H.J."/>
            <person name="Lawrence C."/>
            <person name="Scott J.A."/>
            <person name="Spatafora J.W."/>
            <person name="Turgeon B.G."/>
            <person name="de Wit P.J.G.M."/>
            <person name="Zhong S."/>
            <person name="Goodwin S.B."/>
            <person name="Grigoriev I.V."/>
        </authorList>
    </citation>
    <scope>NUCLEOTIDE SEQUENCE [LARGE SCALE GENOMIC DNA]</scope>
    <source>
        <strain evidence="1 2">SO2202</strain>
    </source>
</reference>
<accession>M3AUI0</accession>
<feature type="non-terminal residue" evidence="1">
    <location>
        <position position="1"/>
    </location>
</feature>
<evidence type="ECO:0000313" key="1">
    <source>
        <dbReference type="EMBL" id="EMF09164.1"/>
    </source>
</evidence>
<dbReference type="AlphaFoldDB" id="M3AUI0"/>
<name>M3AUI0_SPHMS</name>
<keyword evidence="2" id="KW-1185">Reference proteome</keyword>
<gene>
    <name evidence="1" type="ORF">SEPMUDRAFT_53185</name>
</gene>
<dbReference type="OrthoDB" id="5027908at2759"/>
<evidence type="ECO:0000313" key="2">
    <source>
        <dbReference type="Proteomes" id="UP000016931"/>
    </source>
</evidence>
<dbReference type="HOGENOM" id="CLU_3130010_0_0_1"/>
<dbReference type="EMBL" id="KB456270">
    <property type="protein sequence ID" value="EMF09164.1"/>
    <property type="molecule type" value="Genomic_DNA"/>
</dbReference>
<sequence length="50" mass="5842">GATNSVSQFIRVITRILIDYILYRSLPFLDDISIKRPKTNYSREELKPSL</sequence>
<dbReference type="RefSeq" id="XP_016757285.1">
    <property type="nucleotide sequence ID" value="XM_016909257.1"/>
</dbReference>
<organism evidence="1 2">
    <name type="scientific">Sphaerulina musiva (strain SO2202)</name>
    <name type="common">Poplar stem canker fungus</name>
    <name type="synonym">Septoria musiva</name>
    <dbReference type="NCBI Taxonomy" id="692275"/>
    <lineage>
        <taxon>Eukaryota</taxon>
        <taxon>Fungi</taxon>
        <taxon>Dikarya</taxon>
        <taxon>Ascomycota</taxon>
        <taxon>Pezizomycotina</taxon>
        <taxon>Dothideomycetes</taxon>
        <taxon>Dothideomycetidae</taxon>
        <taxon>Mycosphaerellales</taxon>
        <taxon>Mycosphaerellaceae</taxon>
        <taxon>Sphaerulina</taxon>
    </lineage>
</organism>
<protein>
    <submittedName>
        <fullName evidence="1">Uncharacterized protein</fullName>
    </submittedName>
</protein>
<dbReference type="GeneID" id="27906394"/>
<dbReference type="Proteomes" id="UP000016931">
    <property type="component" value="Unassembled WGS sequence"/>
</dbReference>
<proteinExistence type="predicted"/>